<dbReference type="Gene3D" id="3.40.50.20">
    <property type="match status" value="1"/>
</dbReference>
<evidence type="ECO:0000256" key="1">
    <source>
        <dbReference type="ARBA" id="ARBA00007274"/>
    </source>
</evidence>
<dbReference type="InterPro" id="IPR050179">
    <property type="entry name" value="Trans_hexapeptide_repeat"/>
</dbReference>
<feature type="domain" description="PglD N-terminal" evidence="6">
    <location>
        <begin position="12"/>
        <end position="70"/>
    </location>
</feature>
<dbReference type="Pfam" id="PF00132">
    <property type="entry name" value="Hexapep"/>
    <property type="match status" value="2"/>
</dbReference>
<dbReference type="NCBIfam" id="TIGR03570">
    <property type="entry name" value="NeuD_NnaD"/>
    <property type="match status" value="1"/>
</dbReference>
<dbReference type="RefSeq" id="WP_211860515.1">
    <property type="nucleotide sequence ID" value="NZ_JAAEDM010000005.1"/>
</dbReference>
<protein>
    <submittedName>
        <fullName evidence="7">Sugar O-acyltransferase</fullName>
    </submittedName>
</protein>
<accession>A0A9X9WSL0</accession>
<evidence type="ECO:0000313" key="8">
    <source>
        <dbReference type="Proteomes" id="UP001138751"/>
    </source>
</evidence>
<evidence type="ECO:0000256" key="3">
    <source>
        <dbReference type="ARBA" id="ARBA00022737"/>
    </source>
</evidence>
<comment type="similarity">
    <text evidence="1">Belongs to the transferase hexapeptide repeat family.</text>
</comment>
<proteinExistence type="inferred from homology"/>
<keyword evidence="8" id="KW-1185">Reference proteome</keyword>
<keyword evidence="3" id="KW-0677">Repeat</keyword>
<dbReference type="CDD" id="cd03360">
    <property type="entry name" value="LbH_AT_putative"/>
    <property type="match status" value="1"/>
</dbReference>
<sequence>MATCTLAGSARRIVIIGASGNAHDILDILDAVNMLECRWKVAGFLDDARPAGAGHFGATILGRLEEGASLADVSGPLSDTVFVNAIASERTHRQKIGIIARTGLPTLRFATLVHPFASVSPRAALGRDVCIGPHCAIAGAVRVEDHVWIGAHCLVGHDCEIAAGATLAAGANLAGGVRVGAGAYVGTGACIRPGCTIGAGALVGMGAVVLKDVPPGATVVGNPAYILRSAPNP</sequence>
<dbReference type="EMBL" id="JAAEDM010000005">
    <property type="protein sequence ID" value="MBR0670139.1"/>
    <property type="molecule type" value="Genomic_DNA"/>
</dbReference>
<reference evidence="7" key="2">
    <citation type="journal article" date="2021" name="Syst. Appl. Microbiol.">
        <title>Roseomonas hellenica sp. nov., isolated from roots of wild-growing Alkanna tinctoria.</title>
        <authorList>
            <person name="Rat A."/>
            <person name="Naranjo H.D."/>
            <person name="Lebbe L."/>
            <person name="Cnockaert M."/>
            <person name="Krigas N."/>
            <person name="Grigoriadou K."/>
            <person name="Maloupa E."/>
            <person name="Willems A."/>
        </authorList>
    </citation>
    <scope>NUCLEOTIDE SEQUENCE</scope>
    <source>
        <strain evidence="7">LMG 31231</strain>
    </source>
</reference>
<evidence type="ECO:0000256" key="2">
    <source>
        <dbReference type="ARBA" id="ARBA00022679"/>
    </source>
</evidence>
<dbReference type="Pfam" id="PF17836">
    <property type="entry name" value="PglD_N"/>
    <property type="match status" value="1"/>
</dbReference>
<keyword evidence="2" id="KW-0808">Transferase</keyword>
<dbReference type="GO" id="GO:0016746">
    <property type="term" value="F:acyltransferase activity"/>
    <property type="evidence" value="ECO:0007669"/>
    <property type="project" value="UniProtKB-KW"/>
</dbReference>
<dbReference type="Gene3D" id="2.160.10.10">
    <property type="entry name" value="Hexapeptide repeat proteins"/>
    <property type="match status" value="1"/>
</dbReference>
<evidence type="ECO:0000313" key="7">
    <source>
        <dbReference type="EMBL" id="MBR0670139.1"/>
    </source>
</evidence>
<dbReference type="InterPro" id="IPR001451">
    <property type="entry name" value="Hexapep"/>
</dbReference>
<dbReference type="SUPFAM" id="SSF51161">
    <property type="entry name" value="Trimeric LpxA-like enzymes"/>
    <property type="match status" value="1"/>
</dbReference>
<dbReference type="InterPro" id="IPR041561">
    <property type="entry name" value="PglD_N"/>
</dbReference>
<reference evidence="7" key="1">
    <citation type="submission" date="2020-01" db="EMBL/GenBank/DDBJ databases">
        <authorList>
            <person name="Rat A."/>
        </authorList>
    </citation>
    <scope>NUCLEOTIDE SEQUENCE</scope>
    <source>
        <strain evidence="7">LMG 31231</strain>
    </source>
</reference>
<dbReference type="InterPro" id="IPR018357">
    <property type="entry name" value="Hexapep_transf_CS"/>
</dbReference>
<dbReference type="Proteomes" id="UP001138751">
    <property type="component" value="Unassembled WGS sequence"/>
</dbReference>
<evidence type="ECO:0000256" key="4">
    <source>
        <dbReference type="ARBA" id="ARBA00023315"/>
    </source>
</evidence>
<gene>
    <name evidence="7" type="ORF">GXW76_03045</name>
</gene>
<dbReference type="InterPro" id="IPR020019">
    <property type="entry name" value="AcTrfase_PglD-like"/>
</dbReference>
<dbReference type="PROSITE" id="PS00101">
    <property type="entry name" value="HEXAPEP_TRANSFERASES"/>
    <property type="match status" value="1"/>
</dbReference>
<keyword evidence="4" id="KW-0012">Acyltransferase</keyword>
<dbReference type="InterPro" id="IPR011004">
    <property type="entry name" value="Trimer_LpxA-like_sf"/>
</dbReference>
<comment type="caution">
    <text evidence="7">The sequence shown here is derived from an EMBL/GenBank/DDBJ whole genome shotgun (WGS) entry which is preliminary data.</text>
</comment>
<feature type="active site" description="Proton acceptor" evidence="5">
    <location>
        <position position="157"/>
    </location>
</feature>
<name>A0A9X9WSL0_9PROT</name>
<dbReference type="PANTHER" id="PTHR43300">
    <property type="entry name" value="ACETYLTRANSFERASE"/>
    <property type="match status" value="1"/>
</dbReference>
<dbReference type="PANTHER" id="PTHR43300:SF7">
    <property type="entry name" value="UDP-N-ACETYLBACILLOSAMINE N-ACETYLTRANSFERASE"/>
    <property type="match status" value="1"/>
</dbReference>
<dbReference type="AlphaFoldDB" id="A0A9X9WSL0"/>
<organism evidence="7 8">
    <name type="scientific">Neoroseomonas soli</name>
    <dbReference type="NCBI Taxonomy" id="1081025"/>
    <lineage>
        <taxon>Bacteria</taxon>
        <taxon>Pseudomonadati</taxon>
        <taxon>Pseudomonadota</taxon>
        <taxon>Alphaproteobacteria</taxon>
        <taxon>Acetobacterales</taxon>
        <taxon>Acetobacteraceae</taxon>
        <taxon>Neoroseomonas</taxon>
    </lineage>
</organism>
<feature type="site" description="Increases basicity of active site His" evidence="5">
    <location>
        <position position="158"/>
    </location>
</feature>
<evidence type="ECO:0000256" key="5">
    <source>
        <dbReference type="PIRSR" id="PIRSR620019-1"/>
    </source>
</evidence>
<evidence type="ECO:0000259" key="6">
    <source>
        <dbReference type="Pfam" id="PF17836"/>
    </source>
</evidence>